<evidence type="ECO:0000313" key="1">
    <source>
        <dbReference type="EMBL" id="NCS90922.1"/>
    </source>
</evidence>
<dbReference type="EMBL" id="JAACQH010000010">
    <property type="protein sequence ID" value="NCS90922.1"/>
    <property type="molecule type" value="Genomic_DNA"/>
</dbReference>
<proteinExistence type="predicted"/>
<name>A0A8J7YTL0_9ARCH</name>
<organism evidence="1 2">
    <name type="scientific">Candidatus Altarchaeum hamiconexum</name>
    <dbReference type="NCBI Taxonomy" id="1803513"/>
    <lineage>
        <taxon>Archaea</taxon>
        <taxon>Candidatus Altarchaeota</taxon>
        <taxon>Candidatus Altiarchaeia</taxon>
        <taxon>Candidatus Altarchaeales</taxon>
        <taxon>Candidatus Altarchaeaceae</taxon>
        <taxon>Candidatus Altarchaeum</taxon>
    </lineage>
</organism>
<gene>
    <name evidence="1" type="ORF">GW779_00645</name>
</gene>
<protein>
    <submittedName>
        <fullName evidence="1">Uncharacterized protein</fullName>
    </submittedName>
</protein>
<accession>A0A8J7YTL0</accession>
<comment type="caution">
    <text evidence="1">The sequence shown here is derived from an EMBL/GenBank/DDBJ whole genome shotgun (WGS) entry which is preliminary data.</text>
</comment>
<reference evidence="1" key="1">
    <citation type="submission" date="2019-11" db="EMBL/GenBank/DDBJ databases">
        <title>Lipid analysis of CO2-rich subsurface aquifers suggests an autotrophy-based deep biosphere with lysolipids enriched in CPR bacteria.</title>
        <authorList>
            <person name="Probst A.J."/>
            <person name="Elling F.J."/>
            <person name="Castelle C.J."/>
            <person name="Zhu Q."/>
            <person name="Elvert M."/>
            <person name="Birarda G."/>
            <person name="Holman H.-Y."/>
            <person name="Lane K.R."/>
            <person name="Ladd B."/>
            <person name="Ryan M.C."/>
            <person name="Woyke T."/>
            <person name="Hinrichs K.-U."/>
            <person name="Banfield J.F."/>
        </authorList>
    </citation>
    <scope>NUCLEOTIDE SEQUENCE</scope>
    <source>
        <strain evidence="1">CG_2015-04_33_537</strain>
    </source>
</reference>
<sequence>MPKEERRLLKQYNLNFKFSWMGNKRKNRYEDKINFIIEKIESIPKTNFDECRN</sequence>
<dbReference type="Proteomes" id="UP000738826">
    <property type="component" value="Unassembled WGS sequence"/>
</dbReference>
<dbReference type="AlphaFoldDB" id="A0A8J7YTL0"/>
<evidence type="ECO:0000313" key="2">
    <source>
        <dbReference type="Proteomes" id="UP000738826"/>
    </source>
</evidence>